<evidence type="ECO:0000256" key="2">
    <source>
        <dbReference type="ARBA" id="ARBA00022475"/>
    </source>
</evidence>
<comment type="caution">
    <text evidence="8">The sequence shown here is derived from an EMBL/GenBank/DDBJ whole genome shotgun (WGS) entry which is preliminary data.</text>
</comment>
<keyword evidence="9" id="KW-1185">Reference proteome</keyword>
<keyword evidence="6" id="KW-0675">Receptor</keyword>
<feature type="transmembrane region" description="Helical" evidence="7">
    <location>
        <begin position="175"/>
        <end position="194"/>
    </location>
</feature>
<evidence type="ECO:0000256" key="4">
    <source>
        <dbReference type="ARBA" id="ARBA00022989"/>
    </source>
</evidence>
<dbReference type="GO" id="GO:0005886">
    <property type="term" value="C:plasma membrane"/>
    <property type="evidence" value="ECO:0007669"/>
    <property type="project" value="UniProtKB-SubCell"/>
</dbReference>
<reference evidence="8 9" key="1">
    <citation type="journal article" date="2019" name="Sci. Rep.">
        <title>Orb-weaving spider Araneus ventricosus genome elucidates the spidroin gene catalogue.</title>
        <authorList>
            <person name="Kono N."/>
            <person name="Nakamura H."/>
            <person name="Ohtoshi R."/>
            <person name="Moran D.A.P."/>
            <person name="Shinohara A."/>
            <person name="Yoshida Y."/>
            <person name="Fujiwara M."/>
            <person name="Mori M."/>
            <person name="Tomita M."/>
            <person name="Arakawa K."/>
        </authorList>
    </citation>
    <scope>NUCLEOTIDE SEQUENCE [LARGE SCALE GENOMIC DNA]</scope>
</reference>
<dbReference type="GO" id="GO:0051606">
    <property type="term" value="P:detection of stimulus"/>
    <property type="evidence" value="ECO:0007669"/>
    <property type="project" value="UniProtKB-ARBA"/>
</dbReference>
<dbReference type="AlphaFoldDB" id="A0A4Y2IP95"/>
<evidence type="ECO:0000313" key="9">
    <source>
        <dbReference type="Proteomes" id="UP000499080"/>
    </source>
</evidence>
<keyword evidence="3 7" id="KW-0812">Transmembrane</keyword>
<keyword evidence="5 7" id="KW-0472">Membrane</keyword>
<evidence type="ECO:0008006" key="10">
    <source>
        <dbReference type="Google" id="ProtNLM"/>
    </source>
</evidence>
<dbReference type="InterPro" id="IPR013604">
    <property type="entry name" value="7TM_chemorcpt"/>
</dbReference>
<keyword evidence="4 7" id="KW-1133">Transmembrane helix</keyword>
<protein>
    <recommendedName>
        <fullName evidence="10">Gustatory receptor</fullName>
    </recommendedName>
</protein>
<sequence length="198" mass="22509">MYLNPLVVSCIIVSLVGFYCCVCTCLKFYCNEFVIKAKNCNGLLDYERILKYYEELSSIFILMDDSFSYPVFIAVLNCMIEIFWACYIFVYFEPNDCLGTSFIVERFVINVVFLIMVILPASAANEAAVDARNFILISPGLLPQRCKEINLFILRISIRQPTLTLWRFYKIKKGLLISAGGTLLTYGILLGTLGNMSV</sequence>
<evidence type="ECO:0000256" key="1">
    <source>
        <dbReference type="ARBA" id="ARBA00004651"/>
    </source>
</evidence>
<dbReference type="Pfam" id="PF08395">
    <property type="entry name" value="7tm_7"/>
    <property type="match status" value="1"/>
</dbReference>
<dbReference type="EMBL" id="BGPR01002820">
    <property type="protein sequence ID" value="GBM79440.1"/>
    <property type="molecule type" value="Genomic_DNA"/>
</dbReference>
<comment type="subcellular location">
    <subcellularLocation>
        <location evidence="1">Cell membrane</location>
        <topology evidence="1">Multi-pass membrane protein</topology>
    </subcellularLocation>
</comment>
<name>A0A4Y2IP95_ARAVE</name>
<dbReference type="Proteomes" id="UP000499080">
    <property type="component" value="Unassembled WGS sequence"/>
</dbReference>
<feature type="transmembrane region" description="Helical" evidence="7">
    <location>
        <begin position="67"/>
        <end position="92"/>
    </location>
</feature>
<dbReference type="PANTHER" id="PTHR21421:SF29">
    <property type="entry name" value="GUSTATORY RECEPTOR 5A FOR TREHALOSE-RELATED"/>
    <property type="match status" value="1"/>
</dbReference>
<feature type="transmembrane region" description="Helical" evidence="7">
    <location>
        <begin position="98"/>
        <end position="119"/>
    </location>
</feature>
<accession>A0A4Y2IP95</accession>
<dbReference type="GO" id="GO:0050909">
    <property type="term" value="P:sensory perception of taste"/>
    <property type="evidence" value="ECO:0007669"/>
    <property type="project" value="InterPro"/>
</dbReference>
<evidence type="ECO:0000256" key="3">
    <source>
        <dbReference type="ARBA" id="ARBA00022692"/>
    </source>
</evidence>
<feature type="transmembrane region" description="Helical" evidence="7">
    <location>
        <begin position="6"/>
        <end position="29"/>
    </location>
</feature>
<keyword evidence="2" id="KW-1003">Cell membrane</keyword>
<evidence type="ECO:0000313" key="8">
    <source>
        <dbReference type="EMBL" id="GBM79440.1"/>
    </source>
</evidence>
<proteinExistence type="predicted"/>
<evidence type="ECO:0000256" key="6">
    <source>
        <dbReference type="ARBA" id="ARBA00023170"/>
    </source>
</evidence>
<evidence type="ECO:0000256" key="5">
    <source>
        <dbReference type="ARBA" id="ARBA00023136"/>
    </source>
</evidence>
<gene>
    <name evidence="8" type="ORF">AVEN_213294_1</name>
</gene>
<organism evidence="8 9">
    <name type="scientific">Araneus ventricosus</name>
    <name type="common">Orbweaver spider</name>
    <name type="synonym">Epeira ventricosa</name>
    <dbReference type="NCBI Taxonomy" id="182803"/>
    <lineage>
        <taxon>Eukaryota</taxon>
        <taxon>Metazoa</taxon>
        <taxon>Ecdysozoa</taxon>
        <taxon>Arthropoda</taxon>
        <taxon>Chelicerata</taxon>
        <taxon>Arachnida</taxon>
        <taxon>Araneae</taxon>
        <taxon>Araneomorphae</taxon>
        <taxon>Entelegynae</taxon>
        <taxon>Araneoidea</taxon>
        <taxon>Araneidae</taxon>
        <taxon>Araneus</taxon>
    </lineage>
</organism>
<dbReference type="GO" id="GO:0038023">
    <property type="term" value="F:signaling receptor activity"/>
    <property type="evidence" value="ECO:0007669"/>
    <property type="project" value="UniProtKB-ARBA"/>
</dbReference>
<dbReference type="PANTHER" id="PTHR21421">
    <property type="entry name" value="GUSTATORY RECEPTOR"/>
    <property type="match status" value="1"/>
</dbReference>
<evidence type="ECO:0000256" key="7">
    <source>
        <dbReference type="SAM" id="Phobius"/>
    </source>
</evidence>